<accession>A0ABY8BNP3</accession>
<dbReference type="Pfam" id="PF05045">
    <property type="entry name" value="RgpF"/>
    <property type="match status" value="1"/>
</dbReference>
<evidence type="ECO:0000313" key="1">
    <source>
        <dbReference type="EMBL" id="WEF51543.1"/>
    </source>
</evidence>
<evidence type="ECO:0008006" key="3">
    <source>
        <dbReference type="Google" id="ProtNLM"/>
    </source>
</evidence>
<proteinExistence type="predicted"/>
<organism evidence="1 2">
    <name type="scientific">Afipia carboxydohydrogena</name>
    <name type="common">Pseudomonas carboxydohydrogena</name>
    <dbReference type="NCBI Taxonomy" id="290"/>
    <lineage>
        <taxon>Bacteria</taxon>
        <taxon>Pseudomonadati</taxon>
        <taxon>Pseudomonadota</taxon>
        <taxon>Alphaproteobacteria</taxon>
        <taxon>Hyphomicrobiales</taxon>
        <taxon>Nitrobacteraceae</taxon>
        <taxon>Afipia</taxon>
    </lineage>
</organism>
<dbReference type="InterPro" id="IPR007739">
    <property type="entry name" value="RgpF"/>
</dbReference>
<protein>
    <recommendedName>
        <fullName evidence="3">Rhamnan synthesis protein F</fullName>
    </recommendedName>
</protein>
<dbReference type="EMBL" id="CP113162">
    <property type="protein sequence ID" value="WEF51543.1"/>
    <property type="molecule type" value="Genomic_DNA"/>
</dbReference>
<dbReference type="Proteomes" id="UP001213907">
    <property type="component" value="Chromosome"/>
</dbReference>
<gene>
    <name evidence="1" type="ORF">AFIC_003138</name>
</gene>
<sequence>MTGLHGSLEKVMTSSGTAWRKLSLSKDRFYYLRLSRKVDSQPFIRVWKTDTASHPLFIPALPETEYLMKSSGRDTDLYVLDQEAELTSFRRTHPGDFLKALRLFRFHRFNRYADDGLTILPLFHAYGVKGLEMSRAMRTLAHWRVGVSSPALQRTLGYEVVEHPVFSKTLQPDGNIATGIVVHLHYCDVWPDFETRLRRLTIPFNLVVTLTEPNPVLVERISGQFRDAKVLVYPNRGRDVGPFIQLLREGHLDGFELICKLHGKKTMSLGPQAVFGDVWRRLLLNDLVGSEELVGAILRRFVSQPELGLVGSSHFRGNFPETWPQNEKLTLELIKRLGCPEDRFKPDFFAGTMFWIRRELLDLLKPLNLSQDDFPVESGQTDGTLQHALERIFGALPGLARPPMTIEETAWPPAKPLSD</sequence>
<keyword evidence="2" id="KW-1185">Reference proteome</keyword>
<name>A0ABY8BNP3_AFICR</name>
<dbReference type="RefSeq" id="WP_275247136.1">
    <property type="nucleotide sequence ID" value="NZ_BAABDX010000001.1"/>
</dbReference>
<evidence type="ECO:0000313" key="2">
    <source>
        <dbReference type="Proteomes" id="UP001213907"/>
    </source>
</evidence>
<reference evidence="1 2" key="1">
    <citation type="submission" date="2022-11" db="EMBL/GenBank/DDBJ databases">
        <authorList>
            <person name="Siebert D."/>
            <person name="Busche T."/>
            <person name="Saydam E."/>
            <person name="Kalinowski J."/>
            <person name="Ruckert C."/>
            <person name="Blombach B."/>
        </authorList>
    </citation>
    <scope>NUCLEOTIDE SEQUENCE [LARGE SCALE GENOMIC DNA]</scope>
    <source>
        <strain evidence="1 2">DSM 1083</strain>
    </source>
</reference>